<dbReference type="EMBL" id="JAVRJZ010000122">
    <property type="protein sequence ID" value="KAK2703041.1"/>
    <property type="molecule type" value="Genomic_DNA"/>
</dbReference>
<evidence type="ECO:0000256" key="3">
    <source>
        <dbReference type="ARBA" id="ARBA00022833"/>
    </source>
</evidence>
<dbReference type="EMBL" id="JAVRJZ010000122">
    <property type="protein sequence ID" value="KAK2703047.1"/>
    <property type="molecule type" value="Genomic_DNA"/>
</dbReference>
<dbReference type="GO" id="GO:0008270">
    <property type="term" value="F:zinc ion binding"/>
    <property type="evidence" value="ECO:0007669"/>
    <property type="project" value="UniProtKB-KW"/>
</dbReference>
<evidence type="ECO:0000256" key="2">
    <source>
        <dbReference type="ARBA" id="ARBA00022771"/>
    </source>
</evidence>
<accession>A0AA88HD05</accession>
<evidence type="ECO:0000256" key="4">
    <source>
        <dbReference type="PROSITE-ProRule" id="PRU00723"/>
    </source>
</evidence>
<dbReference type="Gene3D" id="4.10.1000.10">
    <property type="entry name" value="Zinc finger, CCCH-type"/>
    <property type="match status" value="1"/>
</dbReference>
<dbReference type="EMBL" id="JAVRJZ010000122">
    <property type="protein sequence ID" value="KAK2703044.1"/>
    <property type="molecule type" value="Genomic_DNA"/>
</dbReference>
<keyword evidence="1 4" id="KW-0479">Metal-binding</keyword>
<dbReference type="EMBL" id="JAVRJZ010000122">
    <property type="protein sequence ID" value="KAK2703045.1"/>
    <property type="molecule type" value="Genomic_DNA"/>
</dbReference>
<evidence type="ECO:0000256" key="5">
    <source>
        <dbReference type="SAM" id="MobiDB-lite"/>
    </source>
</evidence>
<keyword evidence="2 4" id="KW-0863">Zinc-finger</keyword>
<dbReference type="PROSITE" id="PS50103">
    <property type="entry name" value="ZF_C3H1"/>
    <property type="match status" value="1"/>
</dbReference>
<reference evidence="7" key="1">
    <citation type="submission" date="2023-07" db="EMBL/GenBank/DDBJ databases">
        <title>Chromosome-level genome assembly of Artemia franciscana.</title>
        <authorList>
            <person name="Jo E."/>
        </authorList>
    </citation>
    <scope>NUCLEOTIDE SEQUENCE</scope>
    <source>
        <tissue evidence="7">Whole body</tissue>
    </source>
</reference>
<feature type="zinc finger region" description="C3H1-type" evidence="4">
    <location>
        <begin position="126"/>
        <end position="153"/>
    </location>
</feature>
<proteinExistence type="predicted"/>
<sequence>MSLVPSYSDSEEDSYHSEDSMFESSLGFTPITKKDKNEEEFPCSVLNKKLFTTRDVCGGIPETGLTPRDSTVKHQLLNPFRLEETEEGNAKFSIFENKFQTAELGELQKLQKHVKLAPRFEELTTINGRKICWKFQKGKCSFGMKCKYAHFTDLVQNDCESMPVHLDSNEESMTQLTFKQQIYDEFEVKTMEEIKKRKKRPGLSQHIVPSKKAMKLYNKTKTI</sequence>
<organism evidence="7 8">
    <name type="scientific">Artemia franciscana</name>
    <name type="common">Brine shrimp</name>
    <name type="synonym">Artemia sanfranciscana</name>
    <dbReference type="NCBI Taxonomy" id="6661"/>
    <lineage>
        <taxon>Eukaryota</taxon>
        <taxon>Metazoa</taxon>
        <taxon>Ecdysozoa</taxon>
        <taxon>Arthropoda</taxon>
        <taxon>Crustacea</taxon>
        <taxon>Branchiopoda</taxon>
        <taxon>Anostraca</taxon>
        <taxon>Artemiidae</taxon>
        <taxon>Artemia</taxon>
    </lineage>
</organism>
<evidence type="ECO:0000313" key="7">
    <source>
        <dbReference type="EMBL" id="KAK2703042.1"/>
    </source>
</evidence>
<dbReference type="Proteomes" id="UP001187531">
    <property type="component" value="Unassembled WGS sequence"/>
</dbReference>
<dbReference type="EMBL" id="JAVRJZ010000122">
    <property type="protein sequence ID" value="KAK2703043.1"/>
    <property type="molecule type" value="Genomic_DNA"/>
</dbReference>
<dbReference type="Pfam" id="PF18044">
    <property type="entry name" value="zf-CCCH_4"/>
    <property type="match status" value="1"/>
</dbReference>
<protein>
    <recommendedName>
        <fullName evidence="6">C3H1-type domain-containing protein</fullName>
    </recommendedName>
</protein>
<dbReference type="InterPro" id="IPR000571">
    <property type="entry name" value="Znf_CCCH"/>
</dbReference>
<feature type="region of interest" description="Disordered" evidence="5">
    <location>
        <begin position="1"/>
        <end position="21"/>
    </location>
</feature>
<gene>
    <name evidence="7" type="ORF">QYM36_018393</name>
</gene>
<dbReference type="InterPro" id="IPR036855">
    <property type="entry name" value="Znf_CCCH_sf"/>
</dbReference>
<keyword evidence="8" id="KW-1185">Reference proteome</keyword>
<dbReference type="SUPFAM" id="SSF90229">
    <property type="entry name" value="CCCH zinc finger"/>
    <property type="match status" value="1"/>
</dbReference>
<evidence type="ECO:0000313" key="8">
    <source>
        <dbReference type="Proteomes" id="UP001187531"/>
    </source>
</evidence>
<feature type="domain" description="C3H1-type" evidence="6">
    <location>
        <begin position="126"/>
        <end position="153"/>
    </location>
</feature>
<dbReference type="EMBL" id="JAVRJZ010000122">
    <property type="protein sequence ID" value="KAK2703042.1"/>
    <property type="molecule type" value="Genomic_DNA"/>
</dbReference>
<comment type="caution">
    <text evidence="7">The sequence shown here is derived from an EMBL/GenBank/DDBJ whole genome shotgun (WGS) entry which is preliminary data.</text>
</comment>
<dbReference type="AlphaFoldDB" id="A0AA88HD05"/>
<keyword evidence="3 4" id="KW-0862">Zinc</keyword>
<dbReference type="InterPro" id="IPR041367">
    <property type="entry name" value="Znf-CCCH_4"/>
</dbReference>
<name>A0AA88HD05_ARTSF</name>
<evidence type="ECO:0000259" key="6">
    <source>
        <dbReference type="PROSITE" id="PS50103"/>
    </source>
</evidence>
<dbReference type="EMBL" id="JAVRJZ010000122">
    <property type="protein sequence ID" value="KAK2703046.1"/>
    <property type="molecule type" value="Genomic_DNA"/>
</dbReference>
<evidence type="ECO:0000256" key="1">
    <source>
        <dbReference type="ARBA" id="ARBA00022723"/>
    </source>
</evidence>